<dbReference type="PANTHER" id="PTHR33254:SF4">
    <property type="entry name" value="4-HYDROXY-4-METHYL-2-OXOGLUTARATE ALDOLASE 3-RELATED"/>
    <property type="match status" value="1"/>
</dbReference>
<dbReference type="Proteomes" id="UP000481288">
    <property type="component" value="Unassembled WGS sequence"/>
</dbReference>
<feature type="binding site" evidence="1">
    <location>
        <begin position="163"/>
        <end position="166"/>
    </location>
    <ligand>
        <name>substrate</name>
    </ligand>
</feature>
<reference evidence="2 3" key="1">
    <citation type="submission" date="2018-05" db="EMBL/GenBank/DDBJ databases">
        <title>Whole genome sequencing for identification of molecular markers to develop diagnostic detection tools for the regulated plant pathogen Lachnellula willkommii.</title>
        <authorList>
            <person name="Giroux E."/>
            <person name="Bilodeau G."/>
        </authorList>
    </citation>
    <scope>NUCLEOTIDE SEQUENCE [LARGE SCALE GENOMIC DNA]</scope>
    <source>
        <strain evidence="2 3">CBS 625.97</strain>
    </source>
</reference>
<keyword evidence="3" id="KW-1185">Reference proteome</keyword>
<sequence length="285" mass="30704">MLLLEYGVMPRIQKALLHNSLKVRFITPIAQKFPSQPLIKHVKLAPHFSTMATSVTTQIPTLKQYTACDIADALFKLSIPNAGYLPDLTPRTSTSTSISTSTSHTPLIAPASTVLFASKSKPEANANFPESNIPKGQHYVDLTEKGTIVVTQQPEGQQCAVLGGIMALRMRMRGAVGVVVLGRVRDLVELESTGLPIWSKGTSIVGTGAEAKPHAIQIPLDINGTIVKPGDLVFSDATNGVVVIPQDKVDEVVALLPKLVEADERVKEDVEKGMSVQEAFKKHRG</sequence>
<protein>
    <submittedName>
        <fullName evidence="2">4-hydroxy-4-methyl-2-oxoglutarate aldolase</fullName>
    </submittedName>
</protein>
<dbReference type="GO" id="GO:0008948">
    <property type="term" value="F:oxaloacetate decarboxylase activity"/>
    <property type="evidence" value="ECO:0007669"/>
    <property type="project" value="TreeGrafter"/>
</dbReference>
<accession>A0A7D8YTX8</accession>
<dbReference type="CDD" id="cd16841">
    <property type="entry name" value="RraA_family"/>
    <property type="match status" value="1"/>
</dbReference>
<dbReference type="Pfam" id="PF03737">
    <property type="entry name" value="RraA-like"/>
    <property type="match status" value="1"/>
</dbReference>
<dbReference type="GO" id="GO:0047443">
    <property type="term" value="F:4-hydroxy-4-methyl-2-oxoglutarate aldolase activity"/>
    <property type="evidence" value="ECO:0007669"/>
    <property type="project" value="TreeGrafter"/>
</dbReference>
<dbReference type="EMBL" id="QGMG01000366">
    <property type="protein sequence ID" value="TVY54187.1"/>
    <property type="molecule type" value="Genomic_DNA"/>
</dbReference>
<keyword evidence="1" id="KW-0460">Magnesium</keyword>
<dbReference type="GO" id="GO:0046872">
    <property type="term" value="F:metal ion binding"/>
    <property type="evidence" value="ECO:0007669"/>
    <property type="project" value="UniProtKB-KW"/>
</dbReference>
<evidence type="ECO:0000256" key="1">
    <source>
        <dbReference type="PIRSR" id="PIRSR605493-1"/>
    </source>
</evidence>
<dbReference type="Gene3D" id="3.50.30.40">
    <property type="entry name" value="Ribonuclease E inhibitor RraA/RraA-like"/>
    <property type="match status" value="1"/>
</dbReference>
<comment type="caution">
    <text evidence="2">The sequence shown here is derived from an EMBL/GenBank/DDBJ whole genome shotgun (WGS) entry which is preliminary data.</text>
</comment>
<keyword evidence="1" id="KW-0479">Metal-binding</keyword>
<gene>
    <name evidence="2" type="primary">YER010C</name>
    <name evidence="2" type="ORF">LCER1_G004921</name>
</gene>
<feature type="binding site" evidence="1">
    <location>
        <position position="186"/>
    </location>
    <ligand>
        <name>Mg(2+)</name>
        <dbReference type="ChEBI" id="CHEBI:18420"/>
    </ligand>
</feature>
<dbReference type="InterPro" id="IPR005493">
    <property type="entry name" value="RraA/RraA-like"/>
</dbReference>
<dbReference type="SUPFAM" id="SSF89562">
    <property type="entry name" value="RraA-like"/>
    <property type="match status" value="1"/>
</dbReference>
<organism evidence="2 3">
    <name type="scientific">Lachnellula cervina</name>
    <dbReference type="NCBI Taxonomy" id="1316786"/>
    <lineage>
        <taxon>Eukaryota</taxon>
        <taxon>Fungi</taxon>
        <taxon>Dikarya</taxon>
        <taxon>Ascomycota</taxon>
        <taxon>Pezizomycotina</taxon>
        <taxon>Leotiomycetes</taxon>
        <taxon>Helotiales</taxon>
        <taxon>Lachnaceae</taxon>
        <taxon>Lachnellula</taxon>
    </lineage>
</organism>
<name>A0A7D8YTX8_9HELO</name>
<evidence type="ECO:0000313" key="3">
    <source>
        <dbReference type="Proteomes" id="UP000481288"/>
    </source>
</evidence>
<dbReference type="AlphaFoldDB" id="A0A7D8YTX8"/>
<comment type="cofactor">
    <cofactor evidence="1">
        <name>Mg(2+)</name>
        <dbReference type="ChEBI" id="CHEBI:18420"/>
    </cofactor>
</comment>
<dbReference type="InterPro" id="IPR036704">
    <property type="entry name" value="RraA/RraA-like_sf"/>
</dbReference>
<feature type="binding site" evidence="1">
    <location>
        <position position="185"/>
    </location>
    <ligand>
        <name>substrate</name>
    </ligand>
</feature>
<dbReference type="OrthoDB" id="1476984at2759"/>
<proteinExistence type="predicted"/>
<evidence type="ECO:0000313" key="2">
    <source>
        <dbReference type="EMBL" id="TVY54187.1"/>
    </source>
</evidence>
<dbReference type="PANTHER" id="PTHR33254">
    <property type="entry name" value="4-HYDROXY-4-METHYL-2-OXOGLUTARATE ALDOLASE 3-RELATED"/>
    <property type="match status" value="1"/>
</dbReference>